<organism evidence="1 2">
    <name type="scientific">Diatrype stigma</name>
    <dbReference type="NCBI Taxonomy" id="117547"/>
    <lineage>
        <taxon>Eukaryota</taxon>
        <taxon>Fungi</taxon>
        <taxon>Dikarya</taxon>
        <taxon>Ascomycota</taxon>
        <taxon>Pezizomycotina</taxon>
        <taxon>Sordariomycetes</taxon>
        <taxon>Xylariomycetidae</taxon>
        <taxon>Xylariales</taxon>
        <taxon>Diatrypaceae</taxon>
        <taxon>Diatrype</taxon>
    </lineage>
</organism>
<dbReference type="EMBL" id="JAKJXP020000062">
    <property type="protein sequence ID" value="KAK7750553.1"/>
    <property type="molecule type" value="Genomic_DNA"/>
</dbReference>
<dbReference type="AlphaFoldDB" id="A0AAN9UN31"/>
<accession>A0AAN9UN31</accession>
<keyword evidence="2" id="KW-1185">Reference proteome</keyword>
<evidence type="ECO:0000313" key="1">
    <source>
        <dbReference type="EMBL" id="KAK7750553.1"/>
    </source>
</evidence>
<evidence type="ECO:0000313" key="2">
    <source>
        <dbReference type="Proteomes" id="UP001320420"/>
    </source>
</evidence>
<protein>
    <submittedName>
        <fullName evidence="1">Uncharacterized protein</fullName>
    </submittedName>
</protein>
<sequence>MMRQTVCDGTCKEPGGIDNKYVAIYQNGGQCEISVAVSATTELFVNRDTWPEANDEFETIWQQCWDSTQTIIDKCVSEGARVGWWNGNHVYQFHKAGARPLNDPDAHHTQSGMSLSSYLMPSTDGLNCEADCRGYIPNPQWCNDNCGLIERRGILERAASRSVGAITPRKTEGVTDVGGCKLSYVLPDYPSSGSAQSLSAVQKFYDRDDSVTGNNNCNNPRLVGPVAKVAGSSYDTEHVFEKHIIKRFLYFLIGGPLAFSDDPDPDKEEPVATCEDVKKVFDSTNPKGTHFRTETAAQQLGKAVSCSGSNCPDANRLNEFFLLRSEINGFKNRIFTGHSSGPGFNPNDDKLPRCNNTKIPDPKQMQQQMILGAMVFQYMNRQEVFDAFNAVHARIQAILDNLDQDDLGKIKRPRKLHLFGPEGGAETWLGAYNEFMVRFLEDSERKMDKWLYDCKNMYYTATSNDQDARRKVSDYESSGVYSAAAFKLSDIWTPIKGDGQT</sequence>
<reference evidence="1 2" key="1">
    <citation type="submission" date="2024-02" db="EMBL/GenBank/DDBJ databases">
        <title>De novo assembly and annotation of 12 fungi associated with fruit tree decline syndrome in Ontario, Canada.</title>
        <authorList>
            <person name="Sulman M."/>
            <person name="Ellouze W."/>
            <person name="Ilyukhin E."/>
        </authorList>
    </citation>
    <scope>NUCLEOTIDE SEQUENCE [LARGE SCALE GENOMIC DNA]</scope>
    <source>
        <strain evidence="1 2">M11/M66-122</strain>
    </source>
</reference>
<comment type="caution">
    <text evidence="1">The sequence shown here is derived from an EMBL/GenBank/DDBJ whole genome shotgun (WGS) entry which is preliminary data.</text>
</comment>
<name>A0AAN9UN31_9PEZI</name>
<dbReference type="Proteomes" id="UP001320420">
    <property type="component" value="Unassembled WGS sequence"/>
</dbReference>
<proteinExistence type="predicted"/>
<gene>
    <name evidence="1" type="ORF">SLS62_007529</name>
</gene>